<dbReference type="EMBL" id="JAFBMS010000127">
    <property type="protein sequence ID" value="KAG9335209.1"/>
    <property type="molecule type" value="Genomic_DNA"/>
</dbReference>
<sequence length="76" mass="8736">MAPNLQSSCRKCWQTWRLVQRSISTIIESGAVILWRRVWESCLKSKHPWFSQRTLVMKLATADIFVKGSDSKASVP</sequence>
<protein>
    <submittedName>
        <fullName evidence="1">Uncharacterized protein</fullName>
    </submittedName>
</protein>
<reference evidence="1" key="1">
    <citation type="thesis" date="2021" institute="BYU ScholarsArchive" country="Provo, UT, USA">
        <title>Applications of and Algorithms for Genome Assembly and Genomic Analyses with an Emphasis on Marine Teleosts.</title>
        <authorList>
            <person name="Pickett B.D."/>
        </authorList>
    </citation>
    <scope>NUCLEOTIDE SEQUENCE</scope>
    <source>
        <strain evidence="1">HI-2016</strain>
    </source>
</reference>
<name>A0A8T2N460_9TELE</name>
<accession>A0A8T2N460</accession>
<organism evidence="1 2">
    <name type="scientific">Albula glossodonta</name>
    <name type="common">roundjaw bonefish</name>
    <dbReference type="NCBI Taxonomy" id="121402"/>
    <lineage>
        <taxon>Eukaryota</taxon>
        <taxon>Metazoa</taxon>
        <taxon>Chordata</taxon>
        <taxon>Craniata</taxon>
        <taxon>Vertebrata</taxon>
        <taxon>Euteleostomi</taxon>
        <taxon>Actinopterygii</taxon>
        <taxon>Neopterygii</taxon>
        <taxon>Teleostei</taxon>
        <taxon>Albuliformes</taxon>
        <taxon>Albulidae</taxon>
        <taxon>Albula</taxon>
    </lineage>
</organism>
<comment type="caution">
    <text evidence="1">The sequence shown here is derived from an EMBL/GenBank/DDBJ whole genome shotgun (WGS) entry which is preliminary data.</text>
</comment>
<keyword evidence="2" id="KW-1185">Reference proteome</keyword>
<dbReference type="AlphaFoldDB" id="A0A8T2N460"/>
<evidence type="ECO:0000313" key="2">
    <source>
        <dbReference type="Proteomes" id="UP000824540"/>
    </source>
</evidence>
<evidence type="ECO:0000313" key="1">
    <source>
        <dbReference type="EMBL" id="KAG9335209.1"/>
    </source>
</evidence>
<proteinExistence type="predicted"/>
<gene>
    <name evidence="1" type="ORF">JZ751_005562</name>
</gene>
<dbReference type="Proteomes" id="UP000824540">
    <property type="component" value="Unassembled WGS sequence"/>
</dbReference>